<sequence length="169" mass="19559">MLEDHAKIAALIHQAGEIAGRKKLQKMVYILQKIGFPFHETYRFHFYGPYSEELTMQLEELCDFGFILEKQTETSGEHYYCYRLTEEGETFLAHTKQLPYIKSIAEKLNAETAAFLELVSILLYFDRLPRKSAIEKAQVIGKDYNQTDMQRAYTFIAALYANKPVGLSL</sequence>
<dbReference type="AlphaFoldDB" id="A0A917S0K7"/>
<dbReference type="EMBL" id="BMOK01000004">
    <property type="protein sequence ID" value="GGL50116.1"/>
    <property type="molecule type" value="Genomic_DNA"/>
</dbReference>
<name>A0A917S0K7_9BACL</name>
<evidence type="ECO:0000313" key="1">
    <source>
        <dbReference type="EMBL" id="GGL50116.1"/>
    </source>
</evidence>
<keyword evidence="2" id="KW-1185">Reference proteome</keyword>
<gene>
    <name evidence="1" type="primary">ywgA</name>
    <name evidence="1" type="ORF">GCM10007968_12880</name>
</gene>
<reference evidence="1" key="1">
    <citation type="journal article" date="2014" name="Int. J. Syst. Evol. Microbiol.">
        <title>Complete genome sequence of Corynebacterium casei LMG S-19264T (=DSM 44701T), isolated from a smear-ripened cheese.</title>
        <authorList>
            <consortium name="US DOE Joint Genome Institute (JGI-PGF)"/>
            <person name="Walter F."/>
            <person name="Albersmeier A."/>
            <person name="Kalinowski J."/>
            <person name="Ruckert C."/>
        </authorList>
    </citation>
    <scope>NUCLEOTIDE SEQUENCE</scope>
    <source>
        <strain evidence="1">JCM 15325</strain>
    </source>
</reference>
<organism evidence="1 2">
    <name type="scientific">Sporolactobacillus putidus</name>
    <dbReference type="NCBI Taxonomy" id="492735"/>
    <lineage>
        <taxon>Bacteria</taxon>
        <taxon>Bacillati</taxon>
        <taxon>Bacillota</taxon>
        <taxon>Bacilli</taxon>
        <taxon>Bacillales</taxon>
        <taxon>Sporolactobacillaceae</taxon>
        <taxon>Sporolactobacillus</taxon>
    </lineage>
</organism>
<evidence type="ECO:0000313" key="2">
    <source>
        <dbReference type="Proteomes" id="UP000654670"/>
    </source>
</evidence>
<protein>
    <recommendedName>
        <fullName evidence="3">YwgA family protein</fullName>
    </recommendedName>
</protein>
<evidence type="ECO:0008006" key="3">
    <source>
        <dbReference type="Google" id="ProtNLM"/>
    </source>
</evidence>
<dbReference type="RefSeq" id="WP_188802263.1">
    <property type="nucleotide sequence ID" value="NZ_BMOK01000004.1"/>
</dbReference>
<proteinExistence type="predicted"/>
<reference evidence="1" key="2">
    <citation type="submission" date="2020-09" db="EMBL/GenBank/DDBJ databases">
        <authorList>
            <person name="Sun Q."/>
            <person name="Ohkuma M."/>
        </authorList>
    </citation>
    <scope>NUCLEOTIDE SEQUENCE</scope>
    <source>
        <strain evidence="1">JCM 15325</strain>
    </source>
</reference>
<comment type="caution">
    <text evidence="1">The sequence shown here is derived from an EMBL/GenBank/DDBJ whole genome shotgun (WGS) entry which is preliminary data.</text>
</comment>
<dbReference type="Proteomes" id="UP000654670">
    <property type="component" value="Unassembled WGS sequence"/>
</dbReference>
<accession>A0A917S0K7</accession>